<keyword evidence="2" id="KW-1185">Reference proteome</keyword>
<dbReference type="InterPro" id="IPR038555">
    <property type="entry name" value="Zincin_1_sf"/>
</dbReference>
<organism evidence="1 2">
    <name type="scientific">Gordonia asplenii</name>
    <dbReference type="NCBI Taxonomy" id="2725283"/>
    <lineage>
        <taxon>Bacteria</taxon>
        <taxon>Bacillati</taxon>
        <taxon>Actinomycetota</taxon>
        <taxon>Actinomycetes</taxon>
        <taxon>Mycobacteriales</taxon>
        <taxon>Gordoniaceae</taxon>
        <taxon>Gordonia</taxon>
    </lineage>
</organism>
<comment type="caution">
    <text evidence="1">The sequence shown here is derived from an EMBL/GenBank/DDBJ whole genome shotgun (WGS) entry which is preliminary data.</text>
</comment>
<protein>
    <submittedName>
        <fullName evidence="1">Metallopeptidase family protein</fullName>
    </submittedName>
</protein>
<evidence type="ECO:0000313" key="1">
    <source>
        <dbReference type="EMBL" id="NMO04360.1"/>
    </source>
</evidence>
<accession>A0A848L071</accession>
<dbReference type="SUPFAM" id="SSF55486">
    <property type="entry name" value="Metalloproteases ('zincins'), catalytic domain"/>
    <property type="match status" value="1"/>
</dbReference>
<dbReference type="Pfam" id="PF06262">
    <property type="entry name" value="Zincin_1"/>
    <property type="match status" value="1"/>
</dbReference>
<dbReference type="InterPro" id="IPR010428">
    <property type="entry name" value="Zincin_1"/>
</dbReference>
<evidence type="ECO:0000313" key="2">
    <source>
        <dbReference type="Proteomes" id="UP000550729"/>
    </source>
</evidence>
<name>A0A848L071_9ACTN</name>
<dbReference type="RefSeq" id="WP_170196861.1">
    <property type="nucleotide sequence ID" value="NZ_JABBNB010000034.1"/>
</dbReference>
<sequence>MPVTMSDKDFENLVGDALDEIPTELTDQMSNVVILVEPHHETYFHILGLYHGVALTERTTEYGGFLPDTITIYRDPILTMCRTREQVVHEVKVTVVHEVAHHFGISDAWLHANGWG</sequence>
<dbReference type="EMBL" id="JABBNB010000034">
    <property type="protein sequence ID" value="NMO04360.1"/>
    <property type="molecule type" value="Genomic_DNA"/>
</dbReference>
<dbReference type="Proteomes" id="UP000550729">
    <property type="component" value="Unassembled WGS sequence"/>
</dbReference>
<dbReference type="AlphaFoldDB" id="A0A848L071"/>
<reference evidence="1 2" key="1">
    <citation type="submission" date="2020-04" db="EMBL/GenBank/DDBJ databases">
        <title>Gordonia sp. nov. TBRC 11910.</title>
        <authorList>
            <person name="Suriyachadkun C."/>
        </authorList>
    </citation>
    <scope>NUCLEOTIDE SEQUENCE [LARGE SCALE GENOMIC DNA]</scope>
    <source>
        <strain evidence="1 2">TBRC 11910</strain>
    </source>
</reference>
<gene>
    <name evidence="1" type="ORF">HH308_24375</name>
</gene>
<proteinExistence type="predicted"/>
<dbReference type="CDD" id="cd12952">
    <property type="entry name" value="MMP_ACEL2062"/>
    <property type="match status" value="1"/>
</dbReference>
<dbReference type="Gene3D" id="3.30.2010.20">
    <property type="match status" value="1"/>
</dbReference>